<keyword evidence="4" id="KW-1003">Cell membrane</keyword>
<protein>
    <submittedName>
        <fullName evidence="12">Cation:proton antiporter</fullName>
    </submittedName>
</protein>
<name>A0A934SWE2_9BURK</name>
<dbReference type="Gene3D" id="1.20.1530.20">
    <property type="match status" value="1"/>
</dbReference>
<accession>A0A934SWE2</accession>
<dbReference type="GO" id="GO:0015297">
    <property type="term" value="F:antiporter activity"/>
    <property type="evidence" value="ECO:0007669"/>
    <property type="project" value="UniProtKB-KW"/>
</dbReference>
<sequence>MAYSKSPSPCPIRRPSADGASTSDEAARISITQEHLHGVFIDTTVIWYLLIGALLISMGLIESVLRRWPVSPAMFYLPIGYAIGPSGFGLLRLDPVRHATFLTTITEVALLVSLFTVGLKLRVPLADKLWLLPLRLGIAAMLITILLIALAAHYLLGLPLGASVLLAAILAPTDPILASDVQIHDVGDRDRIRFGLSGEGGMNDGTTYPFVMLGLALCGVDQAVDYASLRGLLDAMWGFAAGLAIGGLAGWITAKVVIELRRKRRFAVGMEEFLTLGLIAVSYGLAHLVHGIGFVAVFAAGVAVRNVESQTSGPEKPDEVLGAIQVSQREEVAVDPKKAPAYMTEVVLGFNQQLEHLAEFAMVLIIGVLLSGTGLSAEGAALAALIFVVVRPLSVLPALYGIGCTRLQNGLMAWFGIRGIGSLYYLLYALQFPWLPDLNERFTSIVLTVIAMSIVIHGISATPLMELYAKRSRFGRRPT</sequence>
<evidence type="ECO:0000256" key="2">
    <source>
        <dbReference type="ARBA" id="ARBA00022448"/>
    </source>
</evidence>
<keyword evidence="5 10" id="KW-0812">Transmembrane</keyword>
<feature type="transmembrane region" description="Helical" evidence="10">
    <location>
        <begin position="73"/>
        <end position="93"/>
    </location>
</feature>
<feature type="transmembrane region" description="Helical" evidence="10">
    <location>
        <begin position="442"/>
        <end position="469"/>
    </location>
</feature>
<dbReference type="GO" id="GO:1902600">
    <property type="term" value="P:proton transmembrane transport"/>
    <property type="evidence" value="ECO:0007669"/>
    <property type="project" value="InterPro"/>
</dbReference>
<evidence type="ECO:0000256" key="8">
    <source>
        <dbReference type="ARBA" id="ARBA00023136"/>
    </source>
</evidence>
<keyword evidence="8 10" id="KW-0472">Membrane</keyword>
<dbReference type="AlphaFoldDB" id="A0A934SWE2"/>
<feature type="transmembrane region" description="Helical" evidence="10">
    <location>
        <begin position="99"/>
        <end position="119"/>
    </location>
</feature>
<proteinExistence type="predicted"/>
<dbReference type="GO" id="GO:0005886">
    <property type="term" value="C:plasma membrane"/>
    <property type="evidence" value="ECO:0007669"/>
    <property type="project" value="UniProtKB-SubCell"/>
</dbReference>
<gene>
    <name evidence="12" type="ORF">JJB74_17100</name>
</gene>
<feature type="region of interest" description="Disordered" evidence="9">
    <location>
        <begin position="1"/>
        <end position="21"/>
    </location>
</feature>
<evidence type="ECO:0000313" key="13">
    <source>
        <dbReference type="Proteomes" id="UP000622890"/>
    </source>
</evidence>
<keyword evidence="7" id="KW-0406">Ion transport</keyword>
<dbReference type="EMBL" id="JAEPBG010000007">
    <property type="protein sequence ID" value="MBK4736341.1"/>
    <property type="molecule type" value="Genomic_DNA"/>
</dbReference>
<reference evidence="12" key="1">
    <citation type="submission" date="2021-01" db="EMBL/GenBank/DDBJ databases">
        <title>Genome sequence of strain Noviherbaspirillum sp. DKR-6.</title>
        <authorList>
            <person name="Chaudhary D.K."/>
        </authorList>
    </citation>
    <scope>NUCLEOTIDE SEQUENCE</scope>
    <source>
        <strain evidence="12">DKR-6</strain>
    </source>
</reference>
<keyword evidence="3" id="KW-0050">Antiport</keyword>
<evidence type="ECO:0000256" key="5">
    <source>
        <dbReference type="ARBA" id="ARBA00022692"/>
    </source>
</evidence>
<evidence type="ECO:0000256" key="1">
    <source>
        <dbReference type="ARBA" id="ARBA00004651"/>
    </source>
</evidence>
<comment type="subcellular location">
    <subcellularLocation>
        <location evidence="1">Cell membrane</location>
        <topology evidence="1">Multi-pass membrane protein</topology>
    </subcellularLocation>
</comment>
<evidence type="ECO:0000256" key="6">
    <source>
        <dbReference type="ARBA" id="ARBA00022989"/>
    </source>
</evidence>
<keyword evidence="2" id="KW-0813">Transport</keyword>
<organism evidence="12 13">
    <name type="scientific">Noviherbaspirillum pedocola</name>
    <dbReference type="NCBI Taxonomy" id="2801341"/>
    <lineage>
        <taxon>Bacteria</taxon>
        <taxon>Pseudomonadati</taxon>
        <taxon>Pseudomonadota</taxon>
        <taxon>Betaproteobacteria</taxon>
        <taxon>Burkholderiales</taxon>
        <taxon>Oxalobacteraceae</taxon>
        <taxon>Noviherbaspirillum</taxon>
    </lineage>
</organism>
<dbReference type="InterPro" id="IPR006153">
    <property type="entry name" value="Cation/H_exchanger_TM"/>
</dbReference>
<dbReference type="PANTHER" id="PTHR32507:SF8">
    <property type="entry name" value="CNH1P"/>
    <property type="match status" value="1"/>
</dbReference>
<feature type="transmembrane region" description="Helical" evidence="10">
    <location>
        <begin position="235"/>
        <end position="252"/>
    </location>
</feature>
<evidence type="ECO:0000256" key="7">
    <source>
        <dbReference type="ARBA" id="ARBA00023065"/>
    </source>
</evidence>
<evidence type="ECO:0000259" key="11">
    <source>
        <dbReference type="Pfam" id="PF00999"/>
    </source>
</evidence>
<dbReference type="PANTHER" id="PTHR32507">
    <property type="entry name" value="NA(+)/H(+) ANTIPORTER 1"/>
    <property type="match status" value="1"/>
</dbReference>
<evidence type="ECO:0000313" key="12">
    <source>
        <dbReference type="EMBL" id="MBK4736341.1"/>
    </source>
</evidence>
<dbReference type="Proteomes" id="UP000622890">
    <property type="component" value="Unassembled WGS sequence"/>
</dbReference>
<keyword evidence="13" id="KW-1185">Reference proteome</keyword>
<feature type="transmembrane region" description="Helical" evidence="10">
    <location>
        <begin position="273"/>
        <end position="304"/>
    </location>
</feature>
<feature type="transmembrane region" description="Helical" evidence="10">
    <location>
        <begin position="45"/>
        <end position="61"/>
    </location>
</feature>
<evidence type="ECO:0000256" key="3">
    <source>
        <dbReference type="ARBA" id="ARBA00022449"/>
    </source>
</evidence>
<comment type="caution">
    <text evidence="12">The sequence shown here is derived from an EMBL/GenBank/DDBJ whole genome shotgun (WGS) entry which is preliminary data.</text>
</comment>
<dbReference type="InterPro" id="IPR038770">
    <property type="entry name" value="Na+/solute_symporter_sf"/>
</dbReference>
<evidence type="ECO:0000256" key="9">
    <source>
        <dbReference type="SAM" id="MobiDB-lite"/>
    </source>
</evidence>
<feature type="transmembrane region" description="Helical" evidence="10">
    <location>
        <begin position="411"/>
        <end position="430"/>
    </location>
</feature>
<feature type="transmembrane region" description="Helical" evidence="10">
    <location>
        <begin position="131"/>
        <end position="156"/>
    </location>
</feature>
<keyword evidence="6 10" id="KW-1133">Transmembrane helix</keyword>
<evidence type="ECO:0000256" key="4">
    <source>
        <dbReference type="ARBA" id="ARBA00022475"/>
    </source>
</evidence>
<dbReference type="Pfam" id="PF00999">
    <property type="entry name" value="Na_H_Exchanger"/>
    <property type="match status" value="1"/>
</dbReference>
<evidence type="ECO:0000256" key="10">
    <source>
        <dbReference type="SAM" id="Phobius"/>
    </source>
</evidence>
<feature type="domain" description="Cation/H+ exchanger transmembrane" evidence="11">
    <location>
        <begin position="55"/>
        <end position="466"/>
    </location>
</feature>